<accession>A0ACD1ACS3</accession>
<evidence type="ECO:0000313" key="1">
    <source>
        <dbReference type="EMBL" id="QOX64227.1"/>
    </source>
</evidence>
<name>A0ACD1ACS3_9FIRM</name>
<gene>
    <name evidence="1" type="ORF">FRZ06_13200</name>
</gene>
<proteinExistence type="predicted"/>
<sequence length="216" mass="25513">MNNCIPRKDVDDKMDIIYCTRKCRINAAERYKFLDQLLLAINTYYSAFLIILSVIFLLNSNPIGIGIMLISLSILTFTFNAICMSLQFKDRYYSFKANYIELGALYNELKLIDCDADNSRSIFEEITKKYDLLLNMCENHTTYDYYKFLINDHNALDKKFAYIEDQKLKKSSIDGIKKYYYYRLILKFIFFALLVSVPFITPYLVNIIKIFILNAY</sequence>
<dbReference type="Proteomes" id="UP000594014">
    <property type="component" value="Chromosome"/>
</dbReference>
<organism evidence="1 2">
    <name type="scientific">Anoxybacterium hadale</name>
    <dbReference type="NCBI Taxonomy" id="3408580"/>
    <lineage>
        <taxon>Bacteria</taxon>
        <taxon>Bacillati</taxon>
        <taxon>Bacillota</taxon>
        <taxon>Clostridia</taxon>
        <taxon>Peptostreptococcales</taxon>
        <taxon>Anaerovoracaceae</taxon>
        <taxon>Anoxybacterium</taxon>
    </lineage>
</organism>
<dbReference type="EMBL" id="CP042469">
    <property type="protein sequence ID" value="QOX64227.1"/>
    <property type="molecule type" value="Genomic_DNA"/>
</dbReference>
<evidence type="ECO:0000313" key="2">
    <source>
        <dbReference type="Proteomes" id="UP000594014"/>
    </source>
</evidence>
<reference evidence="1" key="1">
    <citation type="submission" date="2019-08" db="EMBL/GenBank/DDBJ databases">
        <title>Genome sequence of Clostridiales bacterium MT110.</title>
        <authorList>
            <person name="Cao J."/>
        </authorList>
    </citation>
    <scope>NUCLEOTIDE SEQUENCE</scope>
    <source>
        <strain evidence="1">MT110</strain>
    </source>
</reference>
<protein>
    <submittedName>
        <fullName evidence="1">SLATT domain-containing protein</fullName>
    </submittedName>
</protein>
<keyword evidence="2" id="KW-1185">Reference proteome</keyword>